<dbReference type="AlphaFoldDB" id="A0A0V8GG00"/>
<evidence type="ECO:0000256" key="1">
    <source>
        <dbReference type="ARBA" id="ARBA00022553"/>
    </source>
</evidence>
<dbReference type="SUPFAM" id="SSF143724">
    <property type="entry name" value="PHP14-like"/>
    <property type="match status" value="1"/>
</dbReference>
<dbReference type="SUPFAM" id="SSF140356">
    <property type="entry name" value="PPK N-terminal domain-like"/>
    <property type="match status" value="1"/>
</dbReference>
<proteinExistence type="inferred from homology"/>
<dbReference type="OrthoDB" id="9761456at2"/>
<accession>A0A0V8GG00</accession>
<dbReference type="Pfam" id="PF17941">
    <property type="entry name" value="PP_kinase_C_1"/>
    <property type="match status" value="1"/>
</dbReference>
<dbReference type="InterPro" id="IPR036832">
    <property type="entry name" value="PPK_N_dom_sf"/>
</dbReference>
<feature type="binding site" evidence="6">
    <location>
        <position position="470"/>
    </location>
    <ligand>
        <name>ATP</name>
        <dbReference type="ChEBI" id="CHEBI:30616"/>
    </ligand>
</feature>
<dbReference type="InterPro" id="IPR003414">
    <property type="entry name" value="PP_kinase"/>
</dbReference>
<dbReference type="RefSeq" id="WP_058265088.1">
    <property type="nucleotide sequence ID" value="NZ_FMYN01000002.1"/>
</dbReference>
<dbReference type="Pfam" id="PF13090">
    <property type="entry name" value="PP_kinase_C"/>
    <property type="match status" value="1"/>
</dbReference>
<comment type="catalytic activity">
    <reaction evidence="6 7">
        <text>[phosphate](n) + ATP = [phosphate](n+1) + ADP</text>
        <dbReference type="Rhea" id="RHEA:19573"/>
        <dbReference type="Rhea" id="RHEA-COMP:9859"/>
        <dbReference type="Rhea" id="RHEA-COMP:14280"/>
        <dbReference type="ChEBI" id="CHEBI:16838"/>
        <dbReference type="ChEBI" id="CHEBI:30616"/>
        <dbReference type="ChEBI" id="CHEBI:456216"/>
        <dbReference type="EC" id="2.7.4.1"/>
    </reaction>
</comment>
<evidence type="ECO:0000313" key="13">
    <source>
        <dbReference type="EMBL" id="MEI4462419.1"/>
    </source>
</evidence>
<dbReference type="NCBIfam" id="NF003920">
    <property type="entry name" value="PRK05443.2-1"/>
    <property type="match status" value="1"/>
</dbReference>
<keyword evidence="1 6" id="KW-0597">Phosphoprotein</keyword>
<keyword evidence="6" id="KW-0460">Magnesium</keyword>
<dbReference type="NCBIfam" id="NF003917">
    <property type="entry name" value="PRK05443.1-1"/>
    <property type="match status" value="1"/>
</dbReference>
<keyword evidence="15" id="KW-1185">Reference proteome</keyword>
<evidence type="ECO:0000259" key="9">
    <source>
        <dbReference type="Pfam" id="PF13089"/>
    </source>
</evidence>
<evidence type="ECO:0000313" key="15">
    <source>
        <dbReference type="Proteomes" id="UP001387110"/>
    </source>
</evidence>
<evidence type="ECO:0000313" key="12">
    <source>
        <dbReference type="EMBL" id="KSU49172.1"/>
    </source>
</evidence>
<keyword evidence="6" id="KW-0479">Metal-binding</keyword>
<dbReference type="Proteomes" id="UP001387110">
    <property type="component" value="Unassembled WGS sequence"/>
</dbReference>
<keyword evidence="4 6" id="KW-0418">Kinase</keyword>
<dbReference type="CDD" id="cd09168">
    <property type="entry name" value="PLDc_PaPPK1_C2_like"/>
    <property type="match status" value="1"/>
</dbReference>
<feature type="binding site" evidence="6">
    <location>
        <position position="377"/>
    </location>
    <ligand>
        <name>Mg(2+)</name>
        <dbReference type="ChEBI" id="CHEBI:18420"/>
    </ligand>
</feature>
<evidence type="ECO:0000256" key="3">
    <source>
        <dbReference type="ARBA" id="ARBA00022741"/>
    </source>
</evidence>
<comment type="similarity">
    <text evidence="6 7">Belongs to the polyphosphate kinase 1 (PPK1) family.</text>
</comment>
<sequence length="717" mass="82248">MKLDIPEHFNNRELSWLQFNKRVLDEAFDTRNPLMERFKFLGIFSSNLDEFYMVRVGGLKDEVLAGFNKPENKQQMTPKQQLRAIAAKTKELVDRQYEAFQSINQTLSDEGITFLKYDALTSDQTTYVKSFFREQVFPVLTPVAVDAYRPFPMLSSKSLNIATVLEAEDGTKRNLALVQVPAVLPRFVDLPVEDDETTAVILLEDVIIAFIDSLFKGYRVLSAMPFRITRNADLPFHEEGTHDLLKLIEKELKKRRWGVAIRLEVQKAAINTELLNMLRDVLDLQERDIFAVDGPIDLTFSFAFYSQIGIEYDHLIYQTIMPVDPPALDSSKNLFNQLLERDYLLHHPYHTFDPIVRFIVQAANDPNVLAIKQTLYRVSGDSPIIKALKTAAENGKQVTVLVELKARFDEAKNIEWAKQLEKAGAHVIYGYSDLKTHSKITLVVRLHEGKIQRFVHLGTGNYNDSTAKLYTDVGLLTAREEIAEDATNFFNWLSGYGEQPEWNVIQTSPNAMLEKFLSLIDEEIHHHKKHGNGRIVAKMNSLTEKDIILRLYKASRAGVQVELIVRGVCCLRPGIPDVSENIRVISIVDRYLEHSRIFYFHHNGQDLMYGSSADWMTRNMRKRIEILFPIMDEEHKEYLKDCLALALADNVKSREQAADGSYHYVKDGKQSCESQLLIQDYTSGKLKQKPSFTAPLTHKWITIEKKEDKVILDQNAT</sequence>
<dbReference type="InterPro" id="IPR036830">
    <property type="entry name" value="PP_kinase_middle_dom_sf"/>
</dbReference>
<comment type="PTM">
    <text evidence="6 7">An intermediate of this reaction is the autophosphorylated ppk in which a phosphate is covalently linked to a histidine residue through a N-P bond.</text>
</comment>
<dbReference type="InterPro" id="IPR025200">
    <property type="entry name" value="PPK_C_dom2"/>
</dbReference>
<dbReference type="PANTHER" id="PTHR30218">
    <property type="entry name" value="POLYPHOSPHATE KINASE"/>
    <property type="match status" value="1"/>
</dbReference>
<dbReference type="GO" id="GO:0008976">
    <property type="term" value="F:polyphosphate kinase activity"/>
    <property type="evidence" value="ECO:0007669"/>
    <property type="project" value="UniProtKB-UniRule"/>
</dbReference>
<dbReference type="EC" id="2.7.4.1" evidence="6 7"/>
<reference evidence="12 14" key="1">
    <citation type="journal article" date="2015" name="Int. J. Syst. Evol. Microbiol.">
        <title>Exiguobacterium enclense sp. nov., isolated from sediment.</title>
        <authorList>
            <person name="Dastager S.G."/>
            <person name="Mawlankar R."/>
            <person name="Sonalkar V.V."/>
            <person name="Thorat M.N."/>
            <person name="Mual P."/>
            <person name="Verma A."/>
            <person name="Krishnamurthi S."/>
            <person name="Tang S.K."/>
            <person name="Li W.J."/>
        </authorList>
    </citation>
    <scope>NUCLEOTIDE SEQUENCE [LARGE SCALE GENOMIC DNA]</scope>
    <source>
        <strain evidence="12 14">NIO-1109</strain>
    </source>
</reference>
<dbReference type="PIRSF" id="PIRSF015589">
    <property type="entry name" value="PP_kinase"/>
    <property type="match status" value="1"/>
</dbReference>
<dbReference type="Gene3D" id="3.30.870.10">
    <property type="entry name" value="Endonuclease Chain A"/>
    <property type="match status" value="2"/>
</dbReference>
<feature type="binding site" evidence="6">
    <location>
        <position position="47"/>
    </location>
    <ligand>
        <name>ATP</name>
        <dbReference type="ChEBI" id="CHEBI:30616"/>
    </ligand>
</feature>
<dbReference type="CDD" id="cd09165">
    <property type="entry name" value="PLDc_PaPPK1_C1_like"/>
    <property type="match status" value="1"/>
</dbReference>
<keyword evidence="5 6" id="KW-0067">ATP-binding</keyword>
<evidence type="ECO:0000256" key="7">
    <source>
        <dbReference type="RuleBase" id="RU003800"/>
    </source>
</evidence>
<dbReference type="InterPro" id="IPR025198">
    <property type="entry name" value="PPK_N_dom"/>
</dbReference>
<evidence type="ECO:0000259" key="11">
    <source>
        <dbReference type="Pfam" id="PF17941"/>
    </source>
</evidence>
<dbReference type="EMBL" id="LNQL01000002">
    <property type="protein sequence ID" value="KSU49172.1"/>
    <property type="molecule type" value="Genomic_DNA"/>
</dbReference>
<dbReference type="NCBIfam" id="NF003921">
    <property type="entry name" value="PRK05443.2-2"/>
    <property type="match status" value="1"/>
</dbReference>
<dbReference type="HAMAP" id="MF_00347">
    <property type="entry name" value="Polyphosphate_kinase"/>
    <property type="match status" value="1"/>
</dbReference>
<dbReference type="NCBIfam" id="TIGR03705">
    <property type="entry name" value="poly_P_kin"/>
    <property type="match status" value="1"/>
</dbReference>
<dbReference type="Proteomes" id="UP000053797">
    <property type="component" value="Unassembled WGS sequence"/>
</dbReference>
<dbReference type="NCBIfam" id="NF003918">
    <property type="entry name" value="PRK05443.1-2"/>
    <property type="match status" value="1"/>
</dbReference>
<evidence type="ECO:0000256" key="5">
    <source>
        <dbReference type="ARBA" id="ARBA00022840"/>
    </source>
</evidence>
<evidence type="ECO:0000313" key="14">
    <source>
        <dbReference type="Proteomes" id="UP000053797"/>
    </source>
</evidence>
<dbReference type="Pfam" id="PF13089">
    <property type="entry name" value="PP_kinase_N"/>
    <property type="match status" value="1"/>
</dbReference>
<evidence type="ECO:0000256" key="2">
    <source>
        <dbReference type="ARBA" id="ARBA00022679"/>
    </source>
</evidence>
<keyword evidence="3 6" id="KW-0547">Nucleotide-binding</keyword>
<name>A0A0V8GG00_9BACL</name>
<feature type="domain" description="Polyphosphate kinase C-terminal" evidence="11">
    <location>
        <begin position="333"/>
        <end position="498"/>
    </location>
</feature>
<feature type="domain" description="Polyphosphate kinase C-terminal" evidence="10">
    <location>
        <begin position="507"/>
        <end position="675"/>
    </location>
</feature>
<dbReference type="SUPFAM" id="SSF56024">
    <property type="entry name" value="Phospholipase D/nuclease"/>
    <property type="match status" value="2"/>
</dbReference>
<feature type="binding site" evidence="6">
    <location>
        <position position="407"/>
    </location>
    <ligand>
        <name>Mg(2+)</name>
        <dbReference type="ChEBI" id="CHEBI:18420"/>
    </ligand>
</feature>
<dbReference type="InterPro" id="IPR041108">
    <property type="entry name" value="PP_kinase_C_1"/>
</dbReference>
<evidence type="ECO:0000256" key="6">
    <source>
        <dbReference type="HAMAP-Rule" id="MF_00347"/>
    </source>
</evidence>
<dbReference type="Gene3D" id="3.30.1840.10">
    <property type="entry name" value="Polyphosphate kinase middle domain"/>
    <property type="match status" value="1"/>
</dbReference>
<reference evidence="13 15" key="2">
    <citation type="submission" date="2023-12" db="EMBL/GenBank/DDBJ databases">
        <authorList>
            <person name="Easwaran N."/>
            <person name="Lazarus H.P.S."/>
        </authorList>
    </citation>
    <scope>NUCLEOTIDE SEQUENCE [LARGE SCALE GENOMIC DNA]</scope>
    <source>
        <strain evidence="13 15">VIT-2023</strain>
    </source>
</reference>
<dbReference type="Pfam" id="PF02503">
    <property type="entry name" value="PP_kinase"/>
    <property type="match status" value="1"/>
</dbReference>
<feature type="active site" description="Phosphohistidine intermediate" evidence="6">
    <location>
        <position position="437"/>
    </location>
</feature>
<dbReference type="GO" id="GO:0046872">
    <property type="term" value="F:metal ion binding"/>
    <property type="evidence" value="ECO:0007669"/>
    <property type="project" value="UniProtKB-KW"/>
</dbReference>
<dbReference type="Gene3D" id="1.20.58.310">
    <property type="entry name" value="Polyphosphate kinase N-terminal domain"/>
    <property type="match status" value="1"/>
</dbReference>
<dbReference type="PANTHER" id="PTHR30218:SF0">
    <property type="entry name" value="POLYPHOSPHATE KINASE"/>
    <property type="match status" value="1"/>
</dbReference>
<comment type="function">
    <text evidence="6 7">Catalyzes the reversible transfer of the terminal phosphate of ATP to form a long-chain polyphosphate (polyP).</text>
</comment>
<feature type="domain" description="Polyphosphate kinase middle" evidence="8">
    <location>
        <begin position="124"/>
        <end position="303"/>
    </location>
</feature>
<gene>
    <name evidence="6" type="primary">ppk</name>
    <name evidence="12" type="ORF">AS033_07290</name>
    <name evidence="13" type="ORF">SZL87_08300</name>
</gene>
<comment type="cofactor">
    <cofactor evidence="6">
        <name>Mg(2+)</name>
        <dbReference type="ChEBI" id="CHEBI:18420"/>
    </cofactor>
</comment>
<keyword evidence="2 6" id="KW-0808">Transferase</keyword>
<dbReference type="GO" id="GO:0009358">
    <property type="term" value="C:polyphosphate kinase complex"/>
    <property type="evidence" value="ECO:0007669"/>
    <property type="project" value="InterPro"/>
</dbReference>
<comment type="caution">
    <text evidence="12">The sequence shown here is derived from an EMBL/GenBank/DDBJ whole genome shotgun (WGS) entry which is preliminary data.</text>
</comment>
<protein>
    <recommendedName>
        <fullName evidence="6 7">Polyphosphate kinase</fullName>
        <ecNumber evidence="6 7">2.7.4.1</ecNumber>
    </recommendedName>
    <alternativeName>
        <fullName evidence="6">ATP-polyphosphate phosphotransferase</fullName>
    </alternativeName>
    <alternativeName>
        <fullName evidence="6">Polyphosphoric acid kinase</fullName>
    </alternativeName>
</protein>
<dbReference type="InterPro" id="IPR024953">
    <property type="entry name" value="PP_kinase_middle"/>
</dbReference>
<dbReference type="EMBL" id="JBAWKY010000002">
    <property type="protein sequence ID" value="MEI4462419.1"/>
    <property type="molecule type" value="Genomic_DNA"/>
</dbReference>
<feature type="binding site" evidence="6">
    <location>
        <position position="594"/>
    </location>
    <ligand>
        <name>ATP</name>
        <dbReference type="ChEBI" id="CHEBI:30616"/>
    </ligand>
</feature>
<organism evidence="12 14">
    <name type="scientific">Exiguobacterium indicum</name>
    <dbReference type="NCBI Taxonomy" id="296995"/>
    <lineage>
        <taxon>Bacteria</taxon>
        <taxon>Bacillati</taxon>
        <taxon>Bacillota</taxon>
        <taxon>Bacilli</taxon>
        <taxon>Bacillales</taxon>
        <taxon>Bacillales Family XII. Incertae Sedis</taxon>
        <taxon>Exiguobacterium</taxon>
    </lineage>
</organism>
<evidence type="ECO:0000259" key="8">
    <source>
        <dbReference type="Pfam" id="PF02503"/>
    </source>
</evidence>
<dbReference type="GO" id="GO:0005524">
    <property type="term" value="F:ATP binding"/>
    <property type="evidence" value="ECO:0007669"/>
    <property type="project" value="UniProtKB-KW"/>
</dbReference>
<evidence type="ECO:0000256" key="4">
    <source>
        <dbReference type="ARBA" id="ARBA00022777"/>
    </source>
</evidence>
<evidence type="ECO:0000259" key="10">
    <source>
        <dbReference type="Pfam" id="PF13090"/>
    </source>
</evidence>
<feature type="domain" description="Polyphosphate kinase N-terminal" evidence="9">
    <location>
        <begin position="9"/>
        <end position="114"/>
    </location>
</feature>
<dbReference type="GO" id="GO:0006799">
    <property type="term" value="P:polyphosphate biosynthetic process"/>
    <property type="evidence" value="ECO:0007669"/>
    <property type="project" value="UniProtKB-UniRule"/>
</dbReference>
<feature type="binding site" evidence="6">
    <location>
        <position position="566"/>
    </location>
    <ligand>
        <name>ATP</name>
        <dbReference type="ChEBI" id="CHEBI:30616"/>
    </ligand>
</feature>